<dbReference type="InterPro" id="IPR044824">
    <property type="entry name" value="MAIN-like"/>
</dbReference>
<gene>
    <name evidence="2" type="ORF">KIW84_076688</name>
</gene>
<dbReference type="InterPro" id="IPR019557">
    <property type="entry name" value="AminoTfrase-like_pln_mobile"/>
</dbReference>
<comment type="caution">
    <text evidence="2">The sequence shown here is derived from an EMBL/GenBank/DDBJ whole genome shotgun (WGS) entry which is preliminary data.</text>
</comment>
<dbReference type="Pfam" id="PF10536">
    <property type="entry name" value="PMD"/>
    <property type="match status" value="1"/>
</dbReference>
<dbReference type="AlphaFoldDB" id="A0A9D4VYX3"/>
<evidence type="ECO:0000313" key="2">
    <source>
        <dbReference type="EMBL" id="KAI5391983.1"/>
    </source>
</evidence>
<dbReference type="PANTHER" id="PTHR46033">
    <property type="entry name" value="PROTEIN MAIN-LIKE 2"/>
    <property type="match status" value="1"/>
</dbReference>
<organism evidence="2 3">
    <name type="scientific">Pisum sativum</name>
    <name type="common">Garden pea</name>
    <name type="synonym">Lathyrus oleraceus</name>
    <dbReference type="NCBI Taxonomy" id="3888"/>
    <lineage>
        <taxon>Eukaryota</taxon>
        <taxon>Viridiplantae</taxon>
        <taxon>Streptophyta</taxon>
        <taxon>Embryophyta</taxon>
        <taxon>Tracheophyta</taxon>
        <taxon>Spermatophyta</taxon>
        <taxon>Magnoliopsida</taxon>
        <taxon>eudicotyledons</taxon>
        <taxon>Gunneridae</taxon>
        <taxon>Pentapetalae</taxon>
        <taxon>rosids</taxon>
        <taxon>fabids</taxon>
        <taxon>Fabales</taxon>
        <taxon>Fabaceae</taxon>
        <taxon>Papilionoideae</taxon>
        <taxon>50 kb inversion clade</taxon>
        <taxon>NPAAA clade</taxon>
        <taxon>Hologalegina</taxon>
        <taxon>IRL clade</taxon>
        <taxon>Fabeae</taxon>
        <taxon>Lathyrus</taxon>
    </lineage>
</organism>
<proteinExistence type="predicted"/>
<protein>
    <recommendedName>
        <fullName evidence="1">Aminotransferase-like plant mobile domain-containing protein</fullName>
    </recommendedName>
</protein>
<name>A0A9D4VYX3_PEA</name>
<evidence type="ECO:0000259" key="1">
    <source>
        <dbReference type="Pfam" id="PF10536"/>
    </source>
</evidence>
<dbReference type="Proteomes" id="UP001058974">
    <property type="component" value="Chromosome 7"/>
</dbReference>
<sequence length="698" mass="79796">MSMVVSKACLKKFNIINDLSSGVTLKIGSIFIRLIGIRIIAKLTDSYLWKAIVKMRPKIDSFSYWELRNGNPINVWDNLWVVSIVFLKDPNFVCPFNLEHTISNQVFLYNFGRFLARRIQIVSFKSPSGKWCPFHLVGFASTLMDRYWGVISGLVFARHHNFSKLVVQVDNKCVMDSLARKVFVFSQESSLVRRIILVRRRGADGRISVRTLDRGASSSAAAAEPTGYPGGPYDTSLLVKYEHHVARHIWFGEERGPKKELKVAEHGLKLNSRVPLALPPQMESWVSRSGLASLQRTSLNKIDTNLVSAFVERWHLETSSFHMPFGEMSITLDDVACLLHLPIRGIFWSPQDVTEELAVELAVDYLGVSQSQAQSHVRSCRGSYYKLEWLYDIFVHHRAASSWAYATRAYLLMLVGSTIFADKTFTLVEARYLLLFRDLDGCSGYSWGAAALVTLYRYLGDASMYSCKQLGGYPTLLQCWIHEYFPTVGKRGENWNPAGNCGLPRAMRWSYRQGVLKVDDLRPILDELTPTDVIWQPFEDHRAWRVFDEICLYRGCLKWGETVVPYLPDRCLRQFGYRQYVPSPPLDCMMATDIDVDWISYHQSVVDVIGSSSVATTPSEVVDGYLEWYYRVSHPRLVPPHRDAPREVPVPVYDAGPSDPDWARVSTLIRRYLRQVNAEEEDPQFSDLFEALHISRSH</sequence>
<dbReference type="EMBL" id="JAMSHJ010000007">
    <property type="protein sequence ID" value="KAI5391983.1"/>
    <property type="molecule type" value="Genomic_DNA"/>
</dbReference>
<keyword evidence="3" id="KW-1185">Reference proteome</keyword>
<dbReference type="PANTHER" id="PTHR46033:SF8">
    <property type="entry name" value="PROTEIN MAINTENANCE OF MERISTEMS-LIKE"/>
    <property type="match status" value="1"/>
</dbReference>
<feature type="domain" description="Aminotransferase-like plant mobile" evidence="1">
    <location>
        <begin position="290"/>
        <end position="629"/>
    </location>
</feature>
<dbReference type="Gramene" id="Psat07G0668800-T1">
    <property type="protein sequence ID" value="KAI5391982.1"/>
    <property type="gene ID" value="KIW84_076688"/>
</dbReference>
<accession>A0A9D4VYX3</accession>
<evidence type="ECO:0000313" key="3">
    <source>
        <dbReference type="Proteomes" id="UP001058974"/>
    </source>
</evidence>
<dbReference type="EMBL" id="JAMSHJ010000007">
    <property type="protein sequence ID" value="KAI5391982.1"/>
    <property type="molecule type" value="Genomic_DNA"/>
</dbReference>
<reference evidence="2 3" key="1">
    <citation type="journal article" date="2022" name="Nat. Genet.">
        <title>Improved pea reference genome and pan-genome highlight genomic features and evolutionary characteristics.</title>
        <authorList>
            <person name="Yang T."/>
            <person name="Liu R."/>
            <person name="Luo Y."/>
            <person name="Hu S."/>
            <person name="Wang D."/>
            <person name="Wang C."/>
            <person name="Pandey M.K."/>
            <person name="Ge S."/>
            <person name="Xu Q."/>
            <person name="Li N."/>
            <person name="Li G."/>
            <person name="Huang Y."/>
            <person name="Saxena R.K."/>
            <person name="Ji Y."/>
            <person name="Li M."/>
            <person name="Yan X."/>
            <person name="He Y."/>
            <person name="Liu Y."/>
            <person name="Wang X."/>
            <person name="Xiang C."/>
            <person name="Varshney R.K."/>
            <person name="Ding H."/>
            <person name="Gao S."/>
            <person name="Zong X."/>
        </authorList>
    </citation>
    <scope>NUCLEOTIDE SEQUENCE [LARGE SCALE GENOMIC DNA]</scope>
    <source>
        <strain evidence="2 3">cv. Zhongwan 6</strain>
    </source>
</reference>
<dbReference type="Gramene" id="Psat07G0668800-T2">
    <property type="protein sequence ID" value="KAI5391983.1"/>
    <property type="gene ID" value="KIW84_076688"/>
</dbReference>
<dbReference type="GO" id="GO:0010073">
    <property type="term" value="P:meristem maintenance"/>
    <property type="evidence" value="ECO:0007669"/>
    <property type="project" value="InterPro"/>
</dbReference>